<proteinExistence type="predicted"/>
<feature type="non-terminal residue" evidence="1">
    <location>
        <position position="29"/>
    </location>
</feature>
<name>A0A0F9L1D6_9ZZZZ</name>
<dbReference type="EMBL" id="LAZR01008112">
    <property type="protein sequence ID" value="KKM80886.1"/>
    <property type="molecule type" value="Genomic_DNA"/>
</dbReference>
<evidence type="ECO:0000313" key="1">
    <source>
        <dbReference type="EMBL" id="KKM80886.1"/>
    </source>
</evidence>
<reference evidence="1" key="1">
    <citation type="journal article" date="2015" name="Nature">
        <title>Complex archaea that bridge the gap between prokaryotes and eukaryotes.</title>
        <authorList>
            <person name="Spang A."/>
            <person name="Saw J.H."/>
            <person name="Jorgensen S.L."/>
            <person name="Zaremba-Niedzwiedzka K."/>
            <person name="Martijn J."/>
            <person name="Lind A.E."/>
            <person name="van Eijk R."/>
            <person name="Schleper C."/>
            <person name="Guy L."/>
            <person name="Ettema T.J."/>
        </authorList>
    </citation>
    <scope>NUCLEOTIDE SEQUENCE</scope>
</reference>
<dbReference type="AlphaFoldDB" id="A0A0F9L1D6"/>
<gene>
    <name evidence="1" type="ORF">LCGC14_1335260</name>
</gene>
<sequence length="29" mass="3248">MSKPKIDVMRIVARTIGSHLGEKMFITMG</sequence>
<protein>
    <submittedName>
        <fullName evidence="1">Uncharacterized protein</fullName>
    </submittedName>
</protein>
<organism evidence="1">
    <name type="scientific">marine sediment metagenome</name>
    <dbReference type="NCBI Taxonomy" id="412755"/>
    <lineage>
        <taxon>unclassified sequences</taxon>
        <taxon>metagenomes</taxon>
        <taxon>ecological metagenomes</taxon>
    </lineage>
</organism>
<comment type="caution">
    <text evidence="1">The sequence shown here is derived from an EMBL/GenBank/DDBJ whole genome shotgun (WGS) entry which is preliminary data.</text>
</comment>
<accession>A0A0F9L1D6</accession>